<evidence type="ECO:0000313" key="1">
    <source>
        <dbReference type="EMBL" id="QJR99805.1"/>
    </source>
</evidence>
<proteinExistence type="predicted"/>
<dbReference type="RefSeq" id="WP_181715811.1">
    <property type="nucleotide sequence ID" value="NZ_CP091177.1"/>
</dbReference>
<dbReference type="EMBL" id="MN629346">
    <property type="protein sequence ID" value="QJR99805.1"/>
    <property type="molecule type" value="Genomic_DNA"/>
</dbReference>
<name>A0A6M4NQL9_AERCA</name>
<geneLocation type="plasmid" evidence="1">
    <name>p717068-IMP</name>
</geneLocation>
<reference evidence="1" key="1">
    <citation type="submission" date="2019-10" db="EMBL/GenBank/DDBJ databases">
        <authorList>
            <person name="Zhou D."/>
            <person name="Cheng Q."/>
        </authorList>
    </citation>
    <scope>NUCLEOTIDE SEQUENCE</scope>
    <source>
        <strain evidence="1">1507-17068</strain>
        <plasmid evidence="1">p717068-IMP</plasmid>
    </source>
</reference>
<dbReference type="AlphaFoldDB" id="A0A6M4NQL9"/>
<keyword evidence="1" id="KW-0614">Plasmid</keyword>
<protein>
    <submittedName>
        <fullName evidence="1">Cyanophycin synthetase</fullName>
    </submittedName>
</protein>
<accession>A0A6M4NQL9</accession>
<sequence>MKQIKIALTDTFGIKHEAAVFELNYAQKTVNRVETIGTTRTEDSSVTIAYQFKYWHSEDSWTGDKQPMILTNANGSTMFGGNVNGVTDVEHVEQFCISHLVEEVLPALDPEFKVLAEA</sequence>
<organism evidence="1">
    <name type="scientific">Aeromonas caviae</name>
    <name type="common">Aeromonas punctata</name>
    <dbReference type="NCBI Taxonomy" id="648"/>
    <lineage>
        <taxon>Bacteria</taxon>
        <taxon>Pseudomonadati</taxon>
        <taxon>Pseudomonadota</taxon>
        <taxon>Gammaproteobacteria</taxon>
        <taxon>Aeromonadales</taxon>
        <taxon>Aeromonadaceae</taxon>
        <taxon>Aeromonas</taxon>
    </lineage>
</organism>